<dbReference type="PANTHER" id="PTHR10890">
    <property type="entry name" value="CYSTEINYL-TRNA SYNTHETASE"/>
    <property type="match status" value="1"/>
</dbReference>
<feature type="binding site" evidence="12">
    <location>
        <position position="212"/>
    </location>
    <ligand>
        <name>Zn(2+)</name>
        <dbReference type="ChEBI" id="CHEBI:29105"/>
    </ligand>
</feature>
<comment type="catalytic activity">
    <reaction evidence="11 12">
        <text>tRNA(Cys) + L-cysteine + ATP = L-cysteinyl-tRNA(Cys) + AMP + diphosphate</text>
        <dbReference type="Rhea" id="RHEA:17773"/>
        <dbReference type="Rhea" id="RHEA-COMP:9661"/>
        <dbReference type="Rhea" id="RHEA-COMP:9679"/>
        <dbReference type="ChEBI" id="CHEBI:30616"/>
        <dbReference type="ChEBI" id="CHEBI:33019"/>
        <dbReference type="ChEBI" id="CHEBI:35235"/>
        <dbReference type="ChEBI" id="CHEBI:78442"/>
        <dbReference type="ChEBI" id="CHEBI:78517"/>
        <dbReference type="ChEBI" id="CHEBI:456215"/>
        <dbReference type="EC" id="6.1.1.16"/>
    </reaction>
</comment>
<dbReference type="NCBIfam" id="TIGR00435">
    <property type="entry name" value="cysS"/>
    <property type="match status" value="1"/>
</dbReference>
<evidence type="ECO:0000256" key="3">
    <source>
        <dbReference type="ARBA" id="ARBA00022490"/>
    </source>
</evidence>
<reference evidence="14" key="1">
    <citation type="journal article" date="2021" name="PeerJ">
        <title>Extensive microbial diversity within the chicken gut microbiome revealed by metagenomics and culture.</title>
        <authorList>
            <person name="Gilroy R."/>
            <person name="Ravi A."/>
            <person name="Getino M."/>
            <person name="Pursley I."/>
            <person name="Horton D.L."/>
            <person name="Alikhan N.F."/>
            <person name="Baker D."/>
            <person name="Gharbi K."/>
            <person name="Hall N."/>
            <person name="Watson M."/>
            <person name="Adriaenssens E.M."/>
            <person name="Foster-Nyarko E."/>
            <person name="Jarju S."/>
            <person name="Secka A."/>
            <person name="Antonio M."/>
            <person name="Oren A."/>
            <person name="Chaudhuri R.R."/>
            <person name="La Ragione R."/>
            <person name="Hildebrand F."/>
            <person name="Pallen M.J."/>
        </authorList>
    </citation>
    <scope>NUCLEOTIDE SEQUENCE</scope>
    <source>
        <strain evidence="14">ChiHjej13B12-24818</strain>
    </source>
</reference>
<feature type="short sequence motif" description="'KMSKS' region" evidence="12">
    <location>
        <begin position="268"/>
        <end position="272"/>
    </location>
</feature>
<dbReference type="SMART" id="SM00840">
    <property type="entry name" value="DALR_2"/>
    <property type="match status" value="1"/>
</dbReference>
<feature type="binding site" evidence="12">
    <location>
        <position position="237"/>
    </location>
    <ligand>
        <name>Zn(2+)</name>
        <dbReference type="ChEBI" id="CHEBI:29105"/>
    </ligand>
</feature>
<dbReference type="GO" id="GO:0005829">
    <property type="term" value="C:cytosol"/>
    <property type="evidence" value="ECO:0007669"/>
    <property type="project" value="TreeGrafter"/>
</dbReference>
<dbReference type="GO" id="GO:0004817">
    <property type="term" value="F:cysteine-tRNA ligase activity"/>
    <property type="evidence" value="ECO:0007669"/>
    <property type="project" value="UniProtKB-UniRule"/>
</dbReference>
<comment type="caution">
    <text evidence="14">The sequence shown here is derived from an EMBL/GenBank/DDBJ whole genome shotgun (WGS) entry which is preliminary data.</text>
</comment>
<evidence type="ECO:0000256" key="11">
    <source>
        <dbReference type="ARBA" id="ARBA00047398"/>
    </source>
</evidence>
<keyword evidence="6 12" id="KW-0547">Nucleotide-binding</keyword>
<dbReference type="InterPro" id="IPR056411">
    <property type="entry name" value="CysS_C"/>
</dbReference>
<evidence type="ECO:0000256" key="2">
    <source>
        <dbReference type="ARBA" id="ARBA00011245"/>
    </source>
</evidence>
<accession>A0A9D2LGG7</accession>
<feature type="domain" description="Cysteinyl-tRNA synthetase class Ia DALR" evidence="13">
    <location>
        <begin position="352"/>
        <end position="415"/>
    </location>
</feature>
<feature type="short sequence motif" description="'HIGH' region" evidence="12">
    <location>
        <begin position="31"/>
        <end position="41"/>
    </location>
</feature>
<dbReference type="InterPro" id="IPR015803">
    <property type="entry name" value="Cys-tRNA-ligase"/>
</dbReference>
<comment type="subcellular location">
    <subcellularLocation>
        <location evidence="12">Cytoplasm</location>
    </subcellularLocation>
</comment>
<evidence type="ECO:0000259" key="13">
    <source>
        <dbReference type="SMART" id="SM00840"/>
    </source>
</evidence>
<dbReference type="Gene3D" id="3.40.50.620">
    <property type="entry name" value="HUPs"/>
    <property type="match status" value="1"/>
</dbReference>
<evidence type="ECO:0000256" key="4">
    <source>
        <dbReference type="ARBA" id="ARBA00022598"/>
    </source>
</evidence>
<evidence type="ECO:0000256" key="5">
    <source>
        <dbReference type="ARBA" id="ARBA00022723"/>
    </source>
</evidence>
<dbReference type="GO" id="GO:0005524">
    <property type="term" value="F:ATP binding"/>
    <property type="evidence" value="ECO:0007669"/>
    <property type="project" value="UniProtKB-UniRule"/>
</dbReference>
<dbReference type="GO" id="GO:0006423">
    <property type="term" value="P:cysteinyl-tRNA aminoacylation"/>
    <property type="evidence" value="ECO:0007669"/>
    <property type="project" value="UniProtKB-UniRule"/>
</dbReference>
<organism evidence="14 15">
    <name type="scientific">Candidatus Brachybacterium merdavium</name>
    <dbReference type="NCBI Taxonomy" id="2838513"/>
    <lineage>
        <taxon>Bacteria</taxon>
        <taxon>Bacillati</taxon>
        <taxon>Actinomycetota</taxon>
        <taxon>Actinomycetes</taxon>
        <taxon>Micrococcales</taxon>
        <taxon>Dermabacteraceae</taxon>
        <taxon>Brachybacterium</taxon>
    </lineage>
</organism>
<dbReference type="PANTHER" id="PTHR10890:SF30">
    <property type="entry name" value="CYSTEINE--TRNA LIGASE"/>
    <property type="match status" value="1"/>
</dbReference>
<dbReference type="InterPro" id="IPR014729">
    <property type="entry name" value="Rossmann-like_a/b/a_fold"/>
</dbReference>
<keyword evidence="5 12" id="KW-0479">Metal-binding</keyword>
<dbReference type="InterPro" id="IPR024909">
    <property type="entry name" value="Cys-tRNA/MSH_ligase"/>
</dbReference>
<protein>
    <recommendedName>
        <fullName evidence="12">Cysteine--tRNA ligase</fullName>
        <ecNumber evidence="12">6.1.1.16</ecNumber>
    </recommendedName>
    <alternativeName>
        <fullName evidence="12">Cysteinyl-tRNA synthetase</fullName>
        <shortName evidence="12">CysRS</shortName>
    </alternativeName>
</protein>
<keyword evidence="7 12" id="KW-0862">Zinc</keyword>
<comment type="similarity">
    <text evidence="1 12">Belongs to the class-I aminoacyl-tRNA synthetase family.</text>
</comment>
<feature type="binding site" evidence="12">
    <location>
        <position position="241"/>
    </location>
    <ligand>
        <name>Zn(2+)</name>
        <dbReference type="ChEBI" id="CHEBI:29105"/>
    </ligand>
</feature>
<comment type="subunit">
    <text evidence="2 12">Monomer.</text>
</comment>
<keyword evidence="4 12" id="KW-0436">Ligase</keyword>
<dbReference type="InterPro" id="IPR015273">
    <property type="entry name" value="Cys-tRNA-synt_Ia_DALR"/>
</dbReference>
<comment type="cofactor">
    <cofactor evidence="12">
        <name>Zn(2+)</name>
        <dbReference type="ChEBI" id="CHEBI:29105"/>
    </cofactor>
    <text evidence="12">Binds 1 zinc ion per subunit.</text>
</comment>
<sequence length="480" mass="52357">MNLQLHDTATRRTAPLIPVREGAVSLYVCGPTTQGAPHLGHLRTFLAFDVLVRWLERSGYEVTHIRNVTDIEDKILTKSAEAGTEWWAWSLRFEREFQDVLDAVGNRRPTYEPRATGHVTEMVALMQRLIERGHAYADGSGSVYFDVASHPTYGSLTRQSLDDMQDAGEEMEEGKRDRRDFALWKAAKPSEPATAAWDTPFGRGRPGWHLECSAMSHRYLGETFDIHAGGLDLRFPHHENEQAQSHAAGYGFAQRWMHSGMVTVDGLKMGKSLDNFVTAAQALADHPTAAVRLALIGGHYRATVEYNAAATHEAERVWERFVSTARRAAERLAGHPITRADADLGSAELPKDFVSAMDDDLAVPEALAVIHREQAALNTALASGDAGTEELAGALGSLRGMLDVLGLDPLSAQWAGDATAAGGEHQALDALVTAQLAARQAARAEKDWARADALRDSLTAAGIRIEDGPDGARWTLETTN</sequence>
<dbReference type="InterPro" id="IPR009080">
    <property type="entry name" value="tRNAsynth_Ia_anticodon-bd"/>
</dbReference>
<dbReference type="PRINTS" id="PR00983">
    <property type="entry name" value="TRNASYNTHCYS"/>
</dbReference>
<proteinExistence type="inferred from homology"/>
<keyword evidence="10 12" id="KW-0030">Aminoacyl-tRNA synthetase</keyword>
<dbReference type="Proteomes" id="UP000823823">
    <property type="component" value="Unassembled WGS sequence"/>
</dbReference>
<keyword evidence="9 12" id="KW-0648">Protein biosynthesis</keyword>
<name>A0A9D2LGG7_9MICO</name>
<keyword evidence="8 12" id="KW-0067">ATP-binding</keyword>
<dbReference type="Pfam" id="PF23493">
    <property type="entry name" value="CysS_C"/>
    <property type="match status" value="1"/>
</dbReference>
<feature type="binding site" evidence="12">
    <location>
        <position position="271"/>
    </location>
    <ligand>
        <name>ATP</name>
        <dbReference type="ChEBI" id="CHEBI:30616"/>
    </ligand>
</feature>
<evidence type="ECO:0000256" key="10">
    <source>
        <dbReference type="ARBA" id="ARBA00023146"/>
    </source>
</evidence>
<gene>
    <name evidence="12 14" type="primary">cysS</name>
    <name evidence="14" type="ORF">H9786_15125</name>
</gene>
<reference evidence="14" key="2">
    <citation type="submission" date="2021-04" db="EMBL/GenBank/DDBJ databases">
        <authorList>
            <person name="Gilroy R."/>
        </authorList>
    </citation>
    <scope>NUCLEOTIDE SEQUENCE</scope>
    <source>
        <strain evidence="14">ChiHjej13B12-24818</strain>
    </source>
</reference>
<dbReference type="InterPro" id="IPR032678">
    <property type="entry name" value="tRNA-synt_1_cat_dom"/>
</dbReference>
<keyword evidence="3 12" id="KW-0963">Cytoplasm</keyword>
<dbReference type="CDD" id="cd00672">
    <property type="entry name" value="CysRS_core"/>
    <property type="match status" value="1"/>
</dbReference>
<evidence type="ECO:0000256" key="12">
    <source>
        <dbReference type="HAMAP-Rule" id="MF_00041"/>
    </source>
</evidence>
<dbReference type="Pfam" id="PF09190">
    <property type="entry name" value="DALR_2"/>
    <property type="match status" value="1"/>
</dbReference>
<evidence type="ECO:0000256" key="1">
    <source>
        <dbReference type="ARBA" id="ARBA00005594"/>
    </source>
</evidence>
<dbReference type="EMBL" id="DWZH01000123">
    <property type="protein sequence ID" value="HJB11830.1"/>
    <property type="molecule type" value="Genomic_DNA"/>
</dbReference>
<dbReference type="GO" id="GO:0008270">
    <property type="term" value="F:zinc ion binding"/>
    <property type="evidence" value="ECO:0007669"/>
    <property type="project" value="UniProtKB-UniRule"/>
</dbReference>
<dbReference type="SUPFAM" id="SSF52374">
    <property type="entry name" value="Nucleotidylyl transferase"/>
    <property type="match status" value="1"/>
</dbReference>
<evidence type="ECO:0000256" key="8">
    <source>
        <dbReference type="ARBA" id="ARBA00022840"/>
    </source>
</evidence>
<evidence type="ECO:0000256" key="6">
    <source>
        <dbReference type="ARBA" id="ARBA00022741"/>
    </source>
</evidence>
<evidence type="ECO:0000313" key="15">
    <source>
        <dbReference type="Proteomes" id="UP000823823"/>
    </source>
</evidence>
<dbReference type="AlphaFoldDB" id="A0A9D2LGG7"/>
<dbReference type="Gene3D" id="1.20.120.1910">
    <property type="entry name" value="Cysteine-tRNA ligase, C-terminal anti-codon recognition domain"/>
    <property type="match status" value="1"/>
</dbReference>
<evidence type="ECO:0000313" key="14">
    <source>
        <dbReference type="EMBL" id="HJB11830.1"/>
    </source>
</evidence>
<dbReference type="Pfam" id="PF01406">
    <property type="entry name" value="tRNA-synt_1e"/>
    <property type="match status" value="1"/>
</dbReference>
<dbReference type="SUPFAM" id="SSF47323">
    <property type="entry name" value="Anticodon-binding domain of a subclass of class I aminoacyl-tRNA synthetases"/>
    <property type="match status" value="1"/>
</dbReference>
<evidence type="ECO:0000256" key="7">
    <source>
        <dbReference type="ARBA" id="ARBA00022833"/>
    </source>
</evidence>
<dbReference type="EC" id="6.1.1.16" evidence="12"/>
<feature type="binding site" evidence="12">
    <location>
        <position position="29"/>
    </location>
    <ligand>
        <name>Zn(2+)</name>
        <dbReference type="ChEBI" id="CHEBI:29105"/>
    </ligand>
</feature>
<dbReference type="HAMAP" id="MF_00041">
    <property type="entry name" value="Cys_tRNA_synth"/>
    <property type="match status" value="1"/>
</dbReference>
<evidence type="ECO:0000256" key="9">
    <source>
        <dbReference type="ARBA" id="ARBA00022917"/>
    </source>
</evidence>